<organism evidence="4 5">
    <name type="scientific">Chengkuizengella marina</name>
    <dbReference type="NCBI Taxonomy" id="2507566"/>
    <lineage>
        <taxon>Bacteria</taxon>
        <taxon>Bacillati</taxon>
        <taxon>Bacillota</taxon>
        <taxon>Bacilli</taxon>
        <taxon>Bacillales</taxon>
        <taxon>Paenibacillaceae</taxon>
        <taxon>Chengkuizengella</taxon>
    </lineage>
</organism>
<sequence>MPRPKGVNDKLREEKKEKILTTAIALFSNDGYHNTTISKIAQASGVSFGMINYYFENKDNLFKEAVLIPINELRKSYFFIHEINGSPLKRISEMIRYQVKGFTYNKQKFALVHYVLGRQNSFPELMEELFTFYNETRDAVMPIIIEGQKLGELDEKNPEAIFASYFSYLNGLAISVFDPPDHPFWENLIRQGIHLFHPKTNSS</sequence>
<dbReference type="PANTHER" id="PTHR43479:SF11">
    <property type="entry name" value="ACREF_ENVCD OPERON REPRESSOR-RELATED"/>
    <property type="match status" value="1"/>
</dbReference>
<dbReference type="RefSeq" id="WP_160646841.1">
    <property type="nucleotide sequence ID" value="NZ_SIJB01000029.1"/>
</dbReference>
<accession>A0A6N9Q5D7</accession>
<name>A0A6N9Q5D7_9BACL</name>
<evidence type="ECO:0000256" key="1">
    <source>
        <dbReference type="ARBA" id="ARBA00023125"/>
    </source>
</evidence>
<dbReference type="Gene3D" id="1.10.357.10">
    <property type="entry name" value="Tetracycline Repressor, domain 2"/>
    <property type="match status" value="1"/>
</dbReference>
<evidence type="ECO:0000313" key="5">
    <source>
        <dbReference type="Proteomes" id="UP000448943"/>
    </source>
</evidence>
<dbReference type="InterPro" id="IPR009057">
    <property type="entry name" value="Homeodomain-like_sf"/>
</dbReference>
<dbReference type="PROSITE" id="PS01081">
    <property type="entry name" value="HTH_TETR_1"/>
    <property type="match status" value="1"/>
</dbReference>
<dbReference type="EMBL" id="SIJB01000029">
    <property type="protein sequence ID" value="NBI30032.1"/>
    <property type="molecule type" value="Genomic_DNA"/>
</dbReference>
<dbReference type="PROSITE" id="PS50977">
    <property type="entry name" value="HTH_TETR_2"/>
    <property type="match status" value="1"/>
</dbReference>
<dbReference type="AlphaFoldDB" id="A0A6N9Q5D7"/>
<dbReference type="Proteomes" id="UP000448943">
    <property type="component" value="Unassembled WGS sequence"/>
</dbReference>
<keyword evidence="5" id="KW-1185">Reference proteome</keyword>
<protein>
    <submittedName>
        <fullName evidence="4">TetR/AcrR family transcriptional regulator</fullName>
    </submittedName>
</protein>
<evidence type="ECO:0000313" key="4">
    <source>
        <dbReference type="EMBL" id="NBI30032.1"/>
    </source>
</evidence>
<dbReference type="SUPFAM" id="SSF46689">
    <property type="entry name" value="Homeodomain-like"/>
    <property type="match status" value="1"/>
</dbReference>
<dbReference type="InterPro" id="IPR036271">
    <property type="entry name" value="Tet_transcr_reg_TetR-rel_C_sf"/>
</dbReference>
<reference evidence="4 5" key="1">
    <citation type="submission" date="2019-01" db="EMBL/GenBank/DDBJ databases">
        <title>Chengkuizengella sp. nov., isolated from deep-sea sediment of East Pacific Ocean.</title>
        <authorList>
            <person name="Yang J."/>
            <person name="Lai Q."/>
            <person name="Shao Z."/>
        </authorList>
    </citation>
    <scope>NUCLEOTIDE SEQUENCE [LARGE SCALE GENOMIC DNA]</scope>
    <source>
        <strain evidence="4 5">YPA3-1-1</strain>
    </source>
</reference>
<dbReference type="PRINTS" id="PR00455">
    <property type="entry name" value="HTHTETR"/>
</dbReference>
<evidence type="ECO:0000256" key="2">
    <source>
        <dbReference type="PROSITE-ProRule" id="PRU00335"/>
    </source>
</evidence>
<dbReference type="InterPro" id="IPR023772">
    <property type="entry name" value="DNA-bd_HTH_TetR-type_CS"/>
</dbReference>
<dbReference type="SUPFAM" id="SSF48498">
    <property type="entry name" value="Tetracyclin repressor-like, C-terminal domain"/>
    <property type="match status" value="1"/>
</dbReference>
<dbReference type="InterPro" id="IPR001647">
    <property type="entry name" value="HTH_TetR"/>
</dbReference>
<proteinExistence type="predicted"/>
<dbReference type="OrthoDB" id="9780939at2"/>
<dbReference type="InterPro" id="IPR050624">
    <property type="entry name" value="HTH-type_Tx_Regulator"/>
</dbReference>
<dbReference type="Pfam" id="PF00440">
    <property type="entry name" value="TetR_N"/>
    <property type="match status" value="1"/>
</dbReference>
<dbReference type="PANTHER" id="PTHR43479">
    <property type="entry name" value="ACREF/ENVCD OPERON REPRESSOR-RELATED"/>
    <property type="match status" value="1"/>
</dbReference>
<feature type="domain" description="HTH tetR-type" evidence="3">
    <location>
        <begin position="13"/>
        <end position="73"/>
    </location>
</feature>
<gene>
    <name evidence="4" type="ORF">ERL59_13860</name>
</gene>
<evidence type="ECO:0000259" key="3">
    <source>
        <dbReference type="PROSITE" id="PS50977"/>
    </source>
</evidence>
<feature type="DNA-binding region" description="H-T-H motif" evidence="2">
    <location>
        <begin position="36"/>
        <end position="55"/>
    </location>
</feature>
<keyword evidence="1 2" id="KW-0238">DNA-binding</keyword>
<comment type="caution">
    <text evidence="4">The sequence shown here is derived from an EMBL/GenBank/DDBJ whole genome shotgun (WGS) entry which is preliminary data.</text>
</comment>
<dbReference type="GO" id="GO:0003677">
    <property type="term" value="F:DNA binding"/>
    <property type="evidence" value="ECO:0007669"/>
    <property type="project" value="UniProtKB-UniRule"/>
</dbReference>